<keyword evidence="1" id="KW-0808">Transferase</keyword>
<dbReference type="InterPro" id="IPR000182">
    <property type="entry name" value="GNAT_dom"/>
</dbReference>
<dbReference type="EMBL" id="LT629758">
    <property type="protein sequence ID" value="SDT80078.1"/>
    <property type="molecule type" value="Genomic_DNA"/>
</dbReference>
<dbReference type="PANTHER" id="PTHR43420:SF44">
    <property type="entry name" value="ACETYLTRANSFERASE YPEA"/>
    <property type="match status" value="1"/>
</dbReference>
<keyword evidence="2" id="KW-0012">Acyltransferase</keyword>
<evidence type="ECO:0000313" key="5">
    <source>
        <dbReference type="EMBL" id="SDT80078.1"/>
    </source>
</evidence>
<dbReference type="SUPFAM" id="SSF55729">
    <property type="entry name" value="Acyl-CoA N-acyltransferases (Nat)"/>
    <property type="match status" value="1"/>
</dbReference>
<dbReference type="STRING" id="113562.SAMN04489716_9052"/>
<evidence type="ECO:0000256" key="1">
    <source>
        <dbReference type="ARBA" id="ARBA00022679"/>
    </source>
</evidence>
<sequence length="187" mass="21151">MVDVRLEPMTEDEYKPWREAVEVQYAESIAASGRSAEDAARQSAEAYAQLLPDESATPGHHFWYAYDSDRQDGDRQESDRQDGDGRDGDGQEGDRQDRDDHRGGDRRVGFLWVKVTDNAAFIYNIAVEPDVRRSGYGRAIMLAAERWCRDNALTRIGLHVFAHNTGARALYEQLGFLETGRNLAKNL</sequence>
<protein>
    <submittedName>
        <fullName evidence="5">Ribosomal protein S18 acetylase RimI</fullName>
    </submittedName>
</protein>
<reference evidence="5 6" key="1">
    <citation type="submission" date="2016-10" db="EMBL/GenBank/DDBJ databases">
        <authorList>
            <person name="de Groot N.N."/>
        </authorList>
    </citation>
    <scope>NUCLEOTIDE SEQUENCE [LARGE SCALE GENOMIC DNA]</scope>
    <source>
        <strain evidence="5 6">DSM 43941</strain>
    </source>
</reference>
<evidence type="ECO:0000256" key="2">
    <source>
        <dbReference type="ARBA" id="ARBA00023315"/>
    </source>
</evidence>
<dbReference type="AlphaFoldDB" id="A0A1H2DBG1"/>
<dbReference type="PROSITE" id="PS51186">
    <property type="entry name" value="GNAT"/>
    <property type="match status" value="1"/>
</dbReference>
<dbReference type="Proteomes" id="UP000198688">
    <property type="component" value="Chromosome I"/>
</dbReference>
<dbReference type="RefSeq" id="WP_092555441.1">
    <property type="nucleotide sequence ID" value="NZ_BOMJ01000100.1"/>
</dbReference>
<dbReference type="PANTHER" id="PTHR43420">
    <property type="entry name" value="ACETYLTRANSFERASE"/>
    <property type="match status" value="1"/>
</dbReference>
<dbReference type="CDD" id="cd04301">
    <property type="entry name" value="NAT_SF"/>
    <property type="match status" value="1"/>
</dbReference>
<keyword evidence="5" id="KW-0689">Ribosomal protein</keyword>
<evidence type="ECO:0000313" key="6">
    <source>
        <dbReference type="Proteomes" id="UP000198688"/>
    </source>
</evidence>
<keyword evidence="5" id="KW-0687">Ribonucleoprotein</keyword>
<keyword evidence="6" id="KW-1185">Reference proteome</keyword>
<name>A0A1H2DBG1_9ACTN</name>
<feature type="compositionally biased region" description="Basic and acidic residues" evidence="3">
    <location>
        <begin position="67"/>
        <end position="102"/>
    </location>
</feature>
<feature type="domain" description="N-acetyltransferase" evidence="4">
    <location>
        <begin position="34"/>
        <end position="187"/>
    </location>
</feature>
<dbReference type="InterPro" id="IPR050680">
    <property type="entry name" value="YpeA/RimI_acetyltransf"/>
</dbReference>
<evidence type="ECO:0000256" key="3">
    <source>
        <dbReference type="SAM" id="MobiDB-lite"/>
    </source>
</evidence>
<dbReference type="GO" id="GO:0016747">
    <property type="term" value="F:acyltransferase activity, transferring groups other than amino-acyl groups"/>
    <property type="evidence" value="ECO:0007669"/>
    <property type="project" value="InterPro"/>
</dbReference>
<organism evidence="5 6">
    <name type="scientific">Actinoplanes derwentensis</name>
    <dbReference type="NCBI Taxonomy" id="113562"/>
    <lineage>
        <taxon>Bacteria</taxon>
        <taxon>Bacillati</taxon>
        <taxon>Actinomycetota</taxon>
        <taxon>Actinomycetes</taxon>
        <taxon>Micromonosporales</taxon>
        <taxon>Micromonosporaceae</taxon>
        <taxon>Actinoplanes</taxon>
    </lineage>
</organism>
<proteinExistence type="predicted"/>
<dbReference type="Gene3D" id="3.40.630.30">
    <property type="match status" value="1"/>
</dbReference>
<dbReference type="Pfam" id="PF00583">
    <property type="entry name" value="Acetyltransf_1"/>
    <property type="match status" value="1"/>
</dbReference>
<evidence type="ECO:0000259" key="4">
    <source>
        <dbReference type="PROSITE" id="PS51186"/>
    </source>
</evidence>
<dbReference type="InterPro" id="IPR016181">
    <property type="entry name" value="Acyl_CoA_acyltransferase"/>
</dbReference>
<dbReference type="GO" id="GO:0005840">
    <property type="term" value="C:ribosome"/>
    <property type="evidence" value="ECO:0007669"/>
    <property type="project" value="UniProtKB-KW"/>
</dbReference>
<accession>A0A1H2DBG1</accession>
<gene>
    <name evidence="5" type="ORF">SAMN04489716_9052</name>
</gene>
<dbReference type="OrthoDB" id="3381976at2"/>
<feature type="region of interest" description="Disordered" evidence="3">
    <location>
        <begin position="48"/>
        <end position="102"/>
    </location>
</feature>